<evidence type="ECO:0000313" key="16">
    <source>
        <dbReference type="EMBL" id="KIC58856.1"/>
    </source>
</evidence>
<keyword evidence="9 11" id="KW-0472">Membrane</keyword>
<keyword evidence="16" id="KW-0675">Receptor</keyword>
<dbReference type="RefSeq" id="WP_039245354.1">
    <property type="nucleotide sequence ID" value="NZ_JWSY01000009.1"/>
</dbReference>
<dbReference type="Gene3D" id="2.40.170.20">
    <property type="entry name" value="TonB-dependent receptor, beta-barrel domain"/>
    <property type="match status" value="1"/>
</dbReference>
<proteinExistence type="inferred from homology"/>
<keyword evidence="10 11" id="KW-0998">Cell outer membrane</keyword>
<dbReference type="Gene3D" id="2.170.130.10">
    <property type="entry name" value="TonB-dependent receptor, plug domain"/>
    <property type="match status" value="1"/>
</dbReference>
<evidence type="ECO:0000256" key="9">
    <source>
        <dbReference type="ARBA" id="ARBA00023136"/>
    </source>
</evidence>
<dbReference type="STRING" id="172043.RM53_06505"/>
<keyword evidence="3 11" id="KW-1134">Transmembrane beta strand</keyword>
<evidence type="ECO:0000313" key="17">
    <source>
        <dbReference type="Proteomes" id="UP000031166"/>
    </source>
</evidence>
<evidence type="ECO:0000256" key="5">
    <source>
        <dbReference type="ARBA" id="ARBA00022692"/>
    </source>
</evidence>
<evidence type="ECO:0000256" key="12">
    <source>
        <dbReference type="RuleBase" id="RU003357"/>
    </source>
</evidence>
<keyword evidence="4" id="KW-0410">Iron transport</keyword>
<evidence type="ECO:0000259" key="14">
    <source>
        <dbReference type="Pfam" id="PF00593"/>
    </source>
</evidence>
<evidence type="ECO:0000256" key="3">
    <source>
        <dbReference type="ARBA" id="ARBA00022452"/>
    </source>
</evidence>
<dbReference type="AlphaFoldDB" id="A0A0B4CX07"/>
<dbReference type="InterPro" id="IPR012910">
    <property type="entry name" value="Plug_dom"/>
</dbReference>
<dbReference type="Pfam" id="PF00593">
    <property type="entry name" value="TonB_dep_Rec_b-barrel"/>
    <property type="match status" value="1"/>
</dbReference>
<dbReference type="InterPro" id="IPR000531">
    <property type="entry name" value="Beta-barrel_TonB"/>
</dbReference>
<dbReference type="GO" id="GO:0006826">
    <property type="term" value="P:iron ion transport"/>
    <property type="evidence" value="ECO:0007669"/>
    <property type="project" value="UniProtKB-KW"/>
</dbReference>
<evidence type="ECO:0000256" key="13">
    <source>
        <dbReference type="SAM" id="SignalP"/>
    </source>
</evidence>
<keyword evidence="6" id="KW-0408">Iron</keyword>
<dbReference type="PANTHER" id="PTHR32552">
    <property type="entry name" value="FERRICHROME IRON RECEPTOR-RELATED"/>
    <property type="match status" value="1"/>
</dbReference>
<feature type="signal peptide" evidence="13">
    <location>
        <begin position="1"/>
        <end position="28"/>
    </location>
</feature>
<organism evidence="16 17">
    <name type="scientific">Brevundimonas nasdae</name>
    <dbReference type="NCBI Taxonomy" id="172043"/>
    <lineage>
        <taxon>Bacteria</taxon>
        <taxon>Pseudomonadati</taxon>
        <taxon>Pseudomonadota</taxon>
        <taxon>Alphaproteobacteria</taxon>
        <taxon>Caulobacterales</taxon>
        <taxon>Caulobacteraceae</taxon>
        <taxon>Brevundimonas</taxon>
    </lineage>
</organism>
<comment type="subcellular location">
    <subcellularLocation>
        <location evidence="1 11">Cell outer membrane</location>
        <topology evidence="1 11">Multi-pass membrane protein</topology>
    </subcellularLocation>
</comment>
<comment type="similarity">
    <text evidence="11 12">Belongs to the TonB-dependent receptor family.</text>
</comment>
<evidence type="ECO:0000256" key="11">
    <source>
        <dbReference type="PROSITE-ProRule" id="PRU01360"/>
    </source>
</evidence>
<dbReference type="Pfam" id="PF07715">
    <property type="entry name" value="Plug"/>
    <property type="match status" value="1"/>
</dbReference>
<keyword evidence="2 11" id="KW-0813">Transport</keyword>
<evidence type="ECO:0000259" key="15">
    <source>
        <dbReference type="Pfam" id="PF07715"/>
    </source>
</evidence>
<accession>A0A0B4CX07</accession>
<gene>
    <name evidence="16" type="ORF">RM53_06505</name>
</gene>
<reference evidence="16 17" key="1">
    <citation type="submission" date="2014-12" db="EMBL/GenBank/DDBJ databases">
        <title>Genome sequencing of Brevundimonas nasdae TPW30.</title>
        <authorList>
            <person name="Tan P.W."/>
            <person name="Chan K.-G."/>
        </authorList>
    </citation>
    <scope>NUCLEOTIDE SEQUENCE [LARGE SCALE GENOMIC DNA]</scope>
    <source>
        <strain evidence="16 17">TPW30</strain>
    </source>
</reference>
<evidence type="ECO:0000256" key="10">
    <source>
        <dbReference type="ARBA" id="ARBA00023237"/>
    </source>
</evidence>
<dbReference type="Proteomes" id="UP000031166">
    <property type="component" value="Unassembled WGS sequence"/>
</dbReference>
<evidence type="ECO:0000256" key="1">
    <source>
        <dbReference type="ARBA" id="ARBA00004571"/>
    </source>
</evidence>
<feature type="chain" id="PRO_5002088490" evidence="13">
    <location>
        <begin position="29"/>
        <end position="693"/>
    </location>
</feature>
<comment type="caution">
    <text evidence="16">The sequence shown here is derived from an EMBL/GenBank/DDBJ whole genome shotgun (WGS) entry which is preliminary data.</text>
</comment>
<keyword evidence="8 12" id="KW-0798">TonB box</keyword>
<dbReference type="PANTHER" id="PTHR32552:SF81">
    <property type="entry name" value="TONB-DEPENDENT OUTER MEMBRANE RECEPTOR"/>
    <property type="match status" value="1"/>
</dbReference>
<evidence type="ECO:0000256" key="7">
    <source>
        <dbReference type="ARBA" id="ARBA00023065"/>
    </source>
</evidence>
<evidence type="ECO:0000256" key="8">
    <source>
        <dbReference type="ARBA" id="ARBA00023077"/>
    </source>
</evidence>
<name>A0A0B4CX07_9CAUL</name>
<sequence>MSFKTTAAPCALLLAALSNAGWTSPVWAQQTPEPALLDSVIVTGRRNAEDPPIVADARQRLSRTPGAVAVISAESYADRYATNLADVLRDAPGVYAQKKWGGDIRLSIRGSGIGNAAHNRGVLLAQDGVPFNEADGFGDFQLIDPLIARYTEIYKGGNALRFGGALLGGAVNLVTPTGRTASSNLNLRLDGGSYGTVRAHAEVAGVRGDWDGFAAVTGQSVDGWRQQSEGKALNLSGNVGRSFGQDREVRLLASWGDIHQEIPGSVSLSDALTNPEAANPANIALNYQRNMRSLRTTLQTRWRLDDATVFEGALYGTWKDLDHPIFQVIDQQSRNYGAFGRFDWQGRIGGLRADAFYGAWYRQGDLDAKQWVNVGGQQNGLRARSFQNGKGLDVFGEGRLFVTDRLALVAGGTWGRAERDYQSYVVPGVVSTIDLTTDKTFDWFAPRAGLLWESEDGAQVFANVTRSIEPPNFSALSPTAGGYQPLVPQEAVTWEVGTRGRRGPLTWDVTAYRADLKHELLNFAVNAALGIPAATFNAGPTIHQGIEAGLDWRIAPEWRLRQTYAFSDFYFDGDKVYGDGHLPVVPPHLYRAELRYDDPAGWFIAPSVEWSIKDAWVDYANTLKSPSYAVANLNMGWTVNRRLTVFADVRNLFDEAYVSNFGAVTDARVATVSKAVFFPGEGRSAYVGVRMSY</sequence>
<dbReference type="InterPro" id="IPR039426">
    <property type="entry name" value="TonB-dep_rcpt-like"/>
</dbReference>
<dbReference type="GO" id="GO:0009279">
    <property type="term" value="C:cell outer membrane"/>
    <property type="evidence" value="ECO:0007669"/>
    <property type="project" value="UniProtKB-SubCell"/>
</dbReference>
<dbReference type="PROSITE" id="PS52016">
    <property type="entry name" value="TONB_DEPENDENT_REC_3"/>
    <property type="match status" value="1"/>
</dbReference>
<protein>
    <submittedName>
        <fullName evidence="16">TonB-dependent receptor</fullName>
    </submittedName>
</protein>
<keyword evidence="7" id="KW-0406">Ion transport</keyword>
<evidence type="ECO:0000256" key="4">
    <source>
        <dbReference type="ARBA" id="ARBA00022496"/>
    </source>
</evidence>
<evidence type="ECO:0000256" key="2">
    <source>
        <dbReference type="ARBA" id="ARBA00022448"/>
    </source>
</evidence>
<dbReference type="InterPro" id="IPR037066">
    <property type="entry name" value="Plug_dom_sf"/>
</dbReference>
<feature type="domain" description="TonB-dependent receptor-like beta-barrel" evidence="14">
    <location>
        <begin position="286"/>
        <end position="652"/>
    </location>
</feature>
<keyword evidence="13" id="KW-0732">Signal</keyword>
<evidence type="ECO:0000256" key="6">
    <source>
        <dbReference type="ARBA" id="ARBA00023004"/>
    </source>
</evidence>
<keyword evidence="5 11" id="KW-0812">Transmembrane</keyword>
<dbReference type="EMBL" id="JWSY01000009">
    <property type="protein sequence ID" value="KIC58856.1"/>
    <property type="molecule type" value="Genomic_DNA"/>
</dbReference>
<dbReference type="InterPro" id="IPR036942">
    <property type="entry name" value="Beta-barrel_TonB_sf"/>
</dbReference>
<dbReference type="SUPFAM" id="SSF56935">
    <property type="entry name" value="Porins"/>
    <property type="match status" value="1"/>
</dbReference>
<feature type="domain" description="TonB-dependent receptor plug" evidence="15">
    <location>
        <begin position="61"/>
        <end position="170"/>
    </location>
</feature>